<accession>A0A9X6NRN0</accession>
<reference evidence="2" key="1">
    <citation type="submission" date="2017-01" db="EMBL/GenBank/DDBJ databases">
        <title>Comparative genomics of anhydrobiosis in the tardigrade Hypsibius dujardini.</title>
        <authorList>
            <person name="Yoshida Y."/>
            <person name="Koutsovoulos G."/>
            <person name="Laetsch D."/>
            <person name="Stevens L."/>
            <person name="Kumar S."/>
            <person name="Horikawa D."/>
            <person name="Ishino K."/>
            <person name="Komine S."/>
            <person name="Tomita M."/>
            <person name="Blaxter M."/>
            <person name="Arakawa K."/>
        </authorList>
    </citation>
    <scope>NUCLEOTIDE SEQUENCE [LARGE SCALE GENOMIC DNA]</scope>
    <source>
        <strain evidence="2">Z151</strain>
    </source>
</reference>
<evidence type="ECO:0000313" key="1">
    <source>
        <dbReference type="EMBL" id="OWA54759.1"/>
    </source>
</evidence>
<comment type="caution">
    <text evidence="1">The sequence shown here is derived from an EMBL/GenBank/DDBJ whole genome shotgun (WGS) entry which is preliminary data.</text>
</comment>
<keyword evidence="2" id="KW-1185">Reference proteome</keyword>
<dbReference type="Proteomes" id="UP000192578">
    <property type="component" value="Unassembled WGS sequence"/>
</dbReference>
<proteinExistence type="predicted"/>
<name>A0A9X6NRN0_HYPEX</name>
<sequence length="119" mass="13625">MAAAREFYGEPCAPAAFLRQRSPRGRVGLAGIQLCLDIVLVIIEIWHEHGQVSFLKKFRGYPQPEWIRRIELFCPQLLSEFRNHGALVYHSLEKFLEHREDGGVVTEVLVKWIGNALPS</sequence>
<dbReference type="AlphaFoldDB" id="A0A9X6NRN0"/>
<evidence type="ECO:0000313" key="2">
    <source>
        <dbReference type="Proteomes" id="UP000192578"/>
    </source>
</evidence>
<organism evidence="1 2">
    <name type="scientific">Hypsibius exemplaris</name>
    <name type="common">Freshwater tardigrade</name>
    <dbReference type="NCBI Taxonomy" id="2072580"/>
    <lineage>
        <taxon>Eukaryota</taxon>
        <taxon>Metazoa</taxon>
        <taxon>Ecdysozoa</taxon>
        <taxon>Tardigrada</taxon>
        <taxon>Eutardigrada</taxon>
        <taxon>Parachela</taxon>
        <taxon>Hypsibioidea</taxon>
        <taxon>Hypsibiidae</taxon>
        <taxon>Hypsibius</taxon>
    </lineage>
</organism>
<gene>
    <name evidence="1" type="ORF">BV898_19157</name>
</gene>
<dbReference type="EMBL" id="MTYJ01000454">
    <property type="protein sequence ID" value="OWA54759.1"/>
    <property type="molecule type" value="Genomic_DNA"/>
</dbReference>
<protein>
    <submittedName>
        <fullName evidence="1">Uncharacterized protein</fullName>
    </submittedName>
</protein>